<evidence type="ECO:0000313" key="2">
    <source>
        <dbReference type="Proteomes" id="UP000268014"/>
    </source>
</evidence>
<evidence type="ECO:0000313" key="3">
    <source>
        <dbReference type="WBParaSite" id="HPLM_0000720001-mRNA-1"/>
    </source>
</evidence>
<keyword evidence="2" id="KW-1185">Reference proteome</keyword>
<proteinExistence type="predicted"/>
<name>A0A0N4WA22_HAEPC</name>
<evidence type="ECO:0000313" key="1">
    <source>
        <dbReference type="EMBL" id="VDO31200.1"/>
    </source>
</evidence>
<dbReference type="EMBL" id="UZAF01016617">
    <property type="protein sequence ID" value="VDO31200.1"/>
    <property type="molecule type" value="Genomic_DNA"/>
</dbReference>
<protein>
    <submittedName>
        <fullName evidence="1 3">Uncharacterized protein</fullName>
    </submittedName>
</protein>
<dbReference type="WBParaSite" id="HPLM_0000720001-mRNA-1">
    <property type="protein sequence ID" value="HPLM_0000720001-mRNA-1"/>
    <property type="gene ID" value="HPLM_0000720001"/>
</dbReference>
<dbReference type="AlphaFoldDB" id="A0A0N4WA22"/>
<reference evidence="1 2" key="2">
    <citation type="submission" date="2018-11" db="EMBL/GenBank/DDBJ databases">
        <authorList>
            <consortium name="Pathogen Informatics"/>
        </authorList>
    </citation>
    <scope>NUCLEOTIDE SEQUENCE [LARGE SCALE GENOMIC DNA]</scope>
    <source>
        <strain evidence="1 2">MHpl1</strain>
    </source>
</reference>
<gene>
    <name evidence="1" type="ORF">HPLM_LOCUS7192</name>
</gene>
<dbReference type="Proteomes" id="UP000268014">
    <property type="component" value="Unassembled WGS sequence"/>
</dbReference>
<sequence length="68" mass="6912">MPAAEGLGPPALPPVAVGGRPLALTGRSRGPMRVNDRCVGESVCASEVTASSCHPESSAPHIITLYTD</sequence>
<reference evidence="3" key="1">
    <citation type="submission" date="2017-02" db="UniProtKB">
        <authorList>
            <consortium name="WormBaseParasite"/>
        </authorList>
    </citation>
    <scope>IDENTIFICATION</scope>
</reference>
<accession>A0A0N4WA22</accession>
<organism evidence="3">
    <name type="scientific">Haemonchus placei</name>
    <name type="common">Barber's pole worm</name>
    <dbReference type="NCBI Taxonomy" id="6290"/>
    <lineage>
        <taxon>Eukaryota</taxon>
        <taxon>Metazoa</taxon>
        <taxon>Ecdysozoa</taxon>
        <taxon>Nematoda</taxon>
        <taxon>Chromadorea</taxon>
        <taxon>Rhabditida</taxon>
        <taxon>Rhabditina</taxon>
        <taxon>Rhabditomorpha</taxon>
        <taxon>Strongyloidea</taxon>
        <taxon>Trichostrongylidae</taxon>
        <taxon>Haemonchus</taxon>
    </lineage>
</organism>